<reference evidence="1" key="1">
    <citation type="journal article" date="2023" name="Nat. Microbiol.">
        <title>Babesia duncani multi-omics identifies virulence factors and drug targets.</title>
        <authorList>
            <person name="Singh P."/>
            <person name="Lonardi S."/>
            <person name="Liang Q."/>
            <person name="Vydyam P."/>
            <person name="Khabirova E."/>
            <person name="Fang T."/>
            <person name="Gihaz S."/>
            <person name="Thekkiniath J."/>
            <person name="Munshi M."/>
            <person name="Abel S."/>
            <person name="Ciampossin L."/>
            <person name="Batugedara G."/>
            <person name="Gupta M."/>
            <person name="Lu X.M."/>
            <person name="Lenz T."/>
            <person name="Chakravarty S."/>
            <person name="Cornillot E."/>
            <person name="Hu Y."/>
            <person name="Ma W."/>
            <person name="Gonzalez L.M."/>
            <person name="Sanchez S."/>
            <person name="Estrada K."/>
            <person name="Sanchez-Flores A."/>
            <person name="Montero E."/>
            <person name="Harb O.S."/>
            <person name="Le Roch K.G."/>
            <person name="Mamoun C.B."/>
        </authorList>
    </citation>
    <scope>NUCLEOTIDE SEQUENCE</scope>
    <source>
        <strain evidence="1">WA1</strain>
    </source>
</reference>
<protein>
    <submittedName>
        <fullName evidence="1">Uncharacterized protein</fullName>
    </submittedName>
</protein>
<keyword evidence="2" id="KW-1185">Reference proteome</keyword>
<accession>A0AAD9PKR0</accession>
<dbReference type="EMBL" id="JALLKP010000003">
    <property type="protein sequence ID" value="KAK2196168.1"/>
    <property type="molecule type" value="Genomic_DNA"/>
</dbReference>
<evidence type="ECO:0000313" key="1">
    <source>
        <dbReference type="EMBL" id="KAK2196168.1"/>
    </source>
</evidence>
<proteinExistence type="predicted"/>
<organism evidence="1 2">
    <name type="scientific">Babesia duncani</name>
    <dbReference type="NCBI Taxonomy" id="323732"/>
    <lineage>
        <taxon>Eukaryota</taxon>
        <taxon>Sar</taxon>
        <taxon>Alveolata</taxon>
        <taxon>Apicomplexa</taxon>
        <taxon>Aconoidasida</taxon>
        <taxon>Piroplasmida</taxon>
        <taxon>Babesiidae</taxon>
        <taxon>Babesia</taxon>
    </lineage>
</organism>
<dbReference type="RefSeq" id="XP_067803010.1">
    <property type="nucleotide sequence ID" value="XM_067947788.1"/>
</dbReference>
<name>A0AAD9PKR0_9APIC</name>
<dbReference type="KEGG" id="bdw:94337065"/>
<dbReference type="GeneID" id="94337065"/>
<dbReference type="AlphaFoldDB" id="A0AAD9PKR0"/>
<dbReference type="Proteomes" id="UP001214638">
    <property type="component" value="Unassembled WGS sequence"/>
</dbReference>
<sequence>MRQTLRMRIFISFLSMIIPSSMVVCGPCLNLLIRHSYISDVLIFYGRYGKNGLYRLFKGRVHNIEMLYYGHQCLFPYEDSDLFSKGILVETFNDHDESYVLISIFSSVKNTINFFERRCYALRDGFMVPFEYSNLIPRPEFVRVGLDVNPDAPLHPFIGLYSKNCQENGGYYYEMKDSYHEMDINPPLVPIIKGYILGIVYDSSRQALIGYTLFWYMAEFAIHVQYFQHSSSFYLIITEWRNQTLKYFTNETSEPPVWVMFKTKVKYVKNTDKLIALSLADRLHPILSQGWILLDVAQNATPEYFNILAISGTVGDWEYFYYESNKSVGNFRGIYVIIDSSADHIAIWERPGIYSDIDTYVEVYDNKTTSIRFVIATCVSENRTRILDRRMFKRVNTRGGTRYIRYVNPPYSETAEFLYSMVPIRINIDVGVIVQPSIIKVTPFLHGVDAIIYEFQKVDFHALGKEGRYIFSHIYETLHFIPNTIIHNEMSLPYINEISLAMDMQRFVVFSASIGRGEVLANYIRRFRPHDILIQKLLRSDYYWAMR</sequence>
<gene>
    <name evidence="1" type="ORF">BdWA1_002768</name>
</gene>
<evidence type="ECO:0000313" key="2">
    <source>
        <dbReference type="Proteomes" id="UP001214638"/>
    </source>
</evidence>
<comment type="caution">
    <text evidence="1">The sequence shown here is derived from an EMBL/GenBank/DDBJ whole genome shotgun (WGS) entry which is preliminary data.</text>
</comment>